<dbReference type="Proteomes" id="UP000028411">
    <property type="component" value="Unassembled WGS sequence"/>
</dbReference>
<evidence type="ECO:0000313" key="2">
    <source>
        <dbReference type="Proteomes" id="UP000028411"/>
    </source>
</evidence>
<comment type="caution">
    <text evidence="1">The sequence shown here is derived from an EMBL/GenBank/DDBJ whole genome shotgun (WGS) entry which is preliminary data.</text>
</comment>
<proteinExistence type="predicted"/>
<accession>A0A081REX6</accession>
<protein>
    <recommendedName>
        <fullName evidence="3">N-acetyltransferase domain-containing protein</fullName>
    </recommendedName>
</protein>
<evidence type="ECO:0000313" key="1">
    <source>
        <dbReference type="EMBL" id="KEQ53749.1"/>
    </source>
</evidence>
<reference evidence="1 2" key="1">
    <citation type="submission" date="2014-02" db="EMBL/GenBank/DDBJ databases">
        <title>Whole genome sequence of Sphingobium chlorophenolicum NBRC 16172.</title>
        <authorList>
            <person name="Gan H.M."/>
            <person name="Gan H.Y."/>
            <person name="Chew T.H."/>
            <person name="Savka M.A."/>
        </authorList>
    </citation>
    <scope>NUCLEOTIDE SEQUENCE [LARGE SCALE GENOMIC DNA]</scope>
    <source>
        <strain evidence="1 2">NBRC 16172</strain>
    </source>
</reference>
<dbReference type="eggNOG" id="ENOG5033VM8">
    <property type="taxonomic scope" value="Bacteria"/>
</dbReference>
<name>A0A081REX6_SPHCR</name>
<dbReference type="EMBL" id="JFHR01000018">
    <property type="protein sequence ID" value="KEQ53749.1"/>
    <property type="molecule type" value="Genomic_DNA"/>
</dbReference>
<dbReference type="PATRIC" id="fig|46429.4.peg.1936"/>
<gene>
    <name evidence="1" type="ORF">BV95_01965</name>
</gene>
<dbReference type="RefSeq" id="WP_037450716.1">
    <property type="nucleotide sequence ID" value="NZ_JFHR01000018.1"/>
</dbReference>
<evidence type="ECO:0008006" key="3">
    <source>
        <dbReference type="Google" id="ProtNLM"/>
    </source>
</evidence>
<dbReference type="OrthoDB" id="7564055at2"/>
<dbReference type="AlphaFoldDB" id="A0A081REX6"/>
<sequence>MADETYPWTGTFTDLPAADQLAVAKLVVRGKAVVGTVDNLLGRLTRTRCVALLRETADDRIVAAAAWKQPGTSYRRDKFKLAGAPIVGFETSPELGYVVRAADVRGRQLSGGLIDAIVAQITEPTFATTSSNTIRNHLERVGFTRVGGDWQGKKGMLSLWTFRP</sequence>
<organism evidence="1 2">
    <name type="scientific">Sphingobium chlorophenolicum</name>
    <dbReference type="NCBI Taxonomy" id="46429"/>
    <lineage>
        <taxon>Bacteria</taxon>
        <taxon>Pseudomonadati</taxon>
        <taxon>Pseudomonadota</taxon>
        <taxon>Alphaproteobacteria</taxon>
        <taxon>Sphingomonadales</taxon>
        <taxon>Sphingomonadaceae</taxon>
        <taxon>Sphingobium</taxon>
    </lineage>
</organism>